<comment type="caution">
    <text evidence="1">The sequence shown here is derived from an EMBL/GenBank/DDBJ whole genome shotgun (WGS) entry which is preliminary data.</text>
</comment>
<feature type="non-terminal residue" evidence="1">
    <location>
        <position position="422"/>
    </location>
</feature>
<evidence type="ECO:0000313" key="2">
    <source>
        <dbReference type="Proteomes" id="UP000814128"/>
    </source>
</evidence>
<proteinExistence type="predicted"/>
<gene>
    <name evidence="1" type="ORF">K488DRAFT_18392</name>
</gene>
<reference evidence="1" key="2">
    <citation type="journal article" date="2022" name="New Phytol.">
        <title>Evolutionary transition to the ectomycorrhizal habit in the genomes of a hyperdiverse lineage of mushroom-forming fungi.</title>
        <authorList>
            <person name="Looney B."/>
            <person name="Miyauchi S."/>
            <person name="Morin E."/>
            <person name="Drula E."/>
            <person name="Courty P.E."/>
            <person name="Kohler A."/>
            <person name="Kuo A."/>
            <person name="LaButti K."/>
            <person name="Pangilinan J."/>
            <person name="Lipzen A."/>
            <person name="Riley R."/>
            <person name="Andreopoulos W."/>
            <person name="He G."/>
            <person name="Johnson J."/>
            <person name="Nolan M."/>
            <person name="Tritt A."/>
            <person name="Barry K.W."/>
            <person name="Grigoriev I.V."/>
            <person name="Nagy L.G."/>
            <person name="Hibbett D."/>
            <person name="Henrissat B."/>
            <person name="Matheny P.B."/>
            <person name="Labbe J."/>
            <person name="Martin F.M."/>
        </authorList>
    </citation>
    <scope>NUCLEOTIDE SEQUENCE</scope>
    <source>
        <strain evidence="1">EC-137</strain>
    </source>
</reference>
<feature type="non-terminal residue" evidence="1">
    <location>
        <position position="1"/>
    </location>
</feature>
<dbReference type="EMBL" id="MU273606">
    <property type="protein sequence ID" value="KAI0030774.1"/>
    <property type="molecule type" value="Genomic_DNA"/>
</dbReference>
<name>A0ACB8QG48_9AGAM</name>
<organism evidence="1 2">
    <name type="scientific">Vararia minispora EC-137</name>
    <dbReference type="NCBI Taxonomy" id="1314806"/>
    <lineage>
        <taxon>Eukaryota</taxon>
        <taxon>Fungi</taxon>
        <taxon>Dikarya</taxon>
        <taxon>Basidiomycota</taxon>
        <taxon>Agaricomycotina</taxon>
        <taxon>Agaricomycetes</taxon>
        <taxon>Russulales</taxon>
        <taxon>Lachnocladiaceae</taxon>
        <taxon>Vararia</taxon>
    </lineage>
</organism>
<accession>A0ACB8QG48</accession>
<sequence length="422" mass="46962">FPASTMYAERQSQWKGRRGKPRCDHCRAHNLKCDRVLPTCNHCAWAHRECKYTPLPTPAHRGIPRCDRCRFHNLKCDRSLPVCNNCQHDAEADCNYTPKKRHKVPTDHLGQPSAERPMYPPYAAPGKSASFLIEPPQPPAGSSSAPPPSQPPRPAFDPWAKSRPLPPPAHAVQPPPTPHAAPPAAAAAAPQSAPPPARSGSHSASMSGTTGKNRVYDPRHLEPWYHAHFAPLPRVILQGIRTVNPGDMPGRKEFDTALIDFVRELPADLLDVAVFPPETYSAIALALKKSELDELTKKQSGWVQYHHVRLGSRKYNHLVMPREEYYRMPPEREEALLAAYMSDVDGEPYKDAAGTSVQEGLAAFMRIPVSAQIYDILVFAHKKHPSTIGTLVEARNAGISCITWAMVEIFYRMCPRCMAKNK</sequence>
<protein>
    <submittedName>
        <fullName evidence="1">Uncharacterized protein</fullName>
    </submittedName>
</protein>
<reference evidence="1" key="1">
    <citation type="submission" date="2021-02" db="EMBL/GenBank/DDBJ databases">
        <authorList>
            <consortium name="DOE Joint Genome Institute"/>
            <person name="Ahrendt S."/>
            <person name="Looney B.P."/>
            <person name="Miyauchi S."/>
            <person name="Morin E."/>
            <person name="Drula E."/>
            <person name="Courty P.E."/>
            <person name="Chicoki N."/>
            <person name="Fauchery L."/>
            <person name="Kohler A."/>
            <person name="Kuo A."/>
            <person name="Labutti K."/>
            <person name="Pangilinan J."/>
            <person name="Lipzen A."/>
            <person name="Riley R."/>
            <person name="Andreopoulos W."/>
            <person name="He G."/>
            <person name="Johnson J."/>
            <person name="Barry K.W."/>
            <person name="Grigoriev I.V."/>
            <person name="Nagy L."/>
            <person name="Hibbett D."/>
            <person name="Henrissat B."/>
            <person name="Matheny P.B."/>
            <person name="Labbe J."/>
            <person name="Martin F."/>
        </authorList>
    </citation>
    <scope>NUCLEOTIDE SEQUENCE</scope>
    <source>
        <strain evidence="1">EC-137</strain>
    </source>
</reference>
<keyword evidence="2" id="KW-1185">Reference proteome</keyword>
<dbReference type="Proteomes" id="UP000814128">
    <property type="component" value="Unassembled WGS sequence"/>
</dbReference>
<evidence type="ECO:0000313" key="1">
    <source>
        <dbReference type="EMBL" id="KAI0030774.1"/>
    </source>
</evidence>